<proteinExistence type="predicted"/>
<feature type="region of interest" description="Disordered" evidence="1">
    <location>
        <begin position="14"/>
        <end position="146"/>
    </location>
</feature>
<sequence>MATRIGTNMYALLAEEEPQEAAPVQTPPKPVAAEKKKPVAKAPVAAAPAPVKEAQKADDHRAPREHHQRREDVQVREGKRVFERHSAPGRGRPAPKEGHNSWGKPGDEARETPVEEHAEAPATEEKPGEEKAAPAEPTELDLATFLKKQAEHRVVIPLPEARRAGEGQEPDPAWEQAEELEHEEDEFYHGHKGKKAAKKVAKKEEATPVSLSSFLADSQAGQQLANRIERERRDRQRRERATREETAAATTGAPAPAPRGPASPRRNTRAVAPARPVAPPKVDDASFPSLAGKKAAAPVAATAAPVAH</sequence>
<feature type="compositionally biased region" description="Basic and acidic residues" evidence="1">
    <location>
        <begin position="68"/>
        <end position="86"/>
    </location>
</feature>
<feature type="compositionally biased region" description="Basic and acidic residues" evidence="1">
    <location>
        <begin position="94"/>
        <end position="133"/>
    </location>
</feature>
<reference evidence="3" key="1">
    <citation type="journal article" date="2022" name="bioRxiv">
        <title>Genomics of Preaxostyla Flagellates Illuminates Evolutionary Transitions and the Path Towards Mitochondrial Loss.</title>
        <authorList>
            <person name="Novak L.V.F."/>
            <person name="Treitli S.C."/>
            <person name="Pyrih J."/>
            <person name="Halakuc P."/>
            <person name="Pipaliya S.V."/>
            <person name="Vacek V."/>
            <person name="Brzon O."/>
            <person name="Soukal P."/>
            <person name="Eme L."/>
            <person name="Dacks J.B."/>
            <person name="Karnkowska A."/>
            <person name="Elias M."/>
            <person name="Hampl V."/>
        </authorList>
    </citation>
    <scope>NUCLEOTIDE SEQUENCE</scope>
    <source>
        <strain evidence="3">RCP-MX</strain>
    </source>
</reference>
<dbReference type="PANTHER" id="PTHR12299">
    <property type="entry name" value="HYALURONIC ACID-BINDING PROTEIN 4"/>
    <property type="match status" value="1"/>
</dbReference>
<dbReference type="InterPro" id="IPR006861">
    <property type="entry name" value="HABP4_PAIRBP1-bd"/>
</dbReference>
<dbReference type="PANTHER" id="PTHR12299:SF17">
    <property type="entry name" value="AT19571P-RELATED"/>
    <property type="match status" value="1"/>
</dbReference>
<feature type="compositionally biased region" description="Low complexity" evidence="1">
    <location>
        <begin position="262"/>
        <end position="275"/>
    </location>
</feature>
<evidence type="ECO:0000256" key="1">
    <source>
        <dbReference type="SAM" id="MobiDB-lite"/>
    </source>
</evidence>
<feature type="compositionally biased region" description="Basic and acidic residues" evidence="1">
    <location>
        <begin position="53"/>
        <end position="62"/>
    </location>
</feature>
<feature type="compositionally biased region" description="Basic and acidic residues" evidence="1">
    <location>
        <begin position="227"/>
        <end position="246"/>
    </location>
</feature>
<evidence type="ECO:0000259" key="2">
    <source>
        <dbReference type="SMART" id="SM01233"/>
    </source>
</evidence>
<feature type="compositionally biased region" description="Low complexity" evidence="1">
    <location>
        <begin position="291"/>
        <end position="308"/>
    </location>
</feature>
<dbReference type="InterPro" id="IPR039764">
    <property type="entry name" value="HABP4/SERBP1-like"/>
</dbReference>
<comment type="caution">
    <text evidence="3">The sequence shown here is derived from an EMBL/GenBank/DDBJ whole genome shotgun (WGS) entry which is preliminary data.</text>
</comment>
<accession>A0ABQ8U5Z8</accession>
<feature type="region of interest" description="Disordered" evidence="1">
    <location>
        <begin position="159"/>
        <end position="308"/>
    </location>
</feature>
<dbReference type="Gene3D" id="6.10.140.1040">
    <property type="match status" value="1"/>
</dbReference>
<organism evidence="3 4">
    <name type="scientific">Paratrimastix pyriformis</name>
    <dbReference type="NCBI Taxonomy" id="342808"/>
    <lineage>
        <taxon>Eukaryota</taxon>
        <taxon>Metamonada</taxon>
        <taxon>Preaxostyla</taxon>
        <taxon>Paratrimastigidae</taxon>
        <taxon>Paratrimastix</taxon>
    </lineage>
</organism>
<keyword evidence="4" id="KW-1185">Reference proteome</keyword>
<feature type="compositionally biased region" description="Acidic residues" evidence="1">
    <location>
        <begin position="176"/>
        <end position="186"/>
    </location>
</feature>
<feature type="compositionally biased region" description="Polar residues" evidence="1">
    <location>
        <begin position="209"/>
        <end position="224"/>
    </location>
</feature>
<evidence type="ECO:0000313" key="3">
    <source>
        <dbReference type="EMBL" id="KAJ4454782.1"/>
    </source>
</evidence>
<dbReference type="EMBL" id="JAPMOS010000134">
    <property type="protein sequence ID" value="KAJ4454782.1"/>
    <property type="molecule type" value="Genomic_DNA"/>
</dbReference>
<dbReference type="Proteomes" id="UP001141327">
    <property type="component" value="Unassembled WGS sequence"/>
</dbReference>
<feature type="compositionally biased region" description="Basic residues" evidence="1">
    <location>
        <begin position="190"/>
        <end position="201"/>
    </location>
</feature>
<feature type="compositionally biased region" description="Low complexity" evidence="1">
    <location>
        <begin position="40"/>
        <end position="52"/>
    </location>
</feature>
<gene>
    <name evidence="3" type="ORF">PAPYR_10430</name>
</gene>
<protein>
    <recommendedName>
        <fullName evidence="2">Hyaluronan/mRNA-binding protein domain-containing protein</fullName>
    </recommendedName>
</protein>
<evidence type="ECO:0000313" key="4">
    <source>
        <dbReference type="Proteomes" id="UP001141327"/>
    </source>
</evidence>
<feature type="domain" description="Hyaluronan/mRNA-binding protein" evidence="2">
    <location>
        <begin position="78"/>
        <end position="167"/>
    </location>
</feature>
<dbReference type="SMART" id="SM01233">
    <property type="entry name" value="HABP4_PAI-RBP1"/>
    <property type="match status" value="1"/>
</dbReference>
<name>A0ABQ8U5Z8_9EUKA</name>